<feature type="region of interest" description="Disordered" evidence="7">
    <location>
        <begin position="55"/>
        <end position="94"/>
    </location>
</feature>
<dbReference type="GO" id="GO:0009410">
    <property type="term" value="P:response to xenobiotic stimulus"/>
    <property type="evidence" value="ECO:0007669"/>
    <property type="project" value="TreeGrafter"/>
</dbReference>
<keyword evidence="5" id="KW-0804">Transcription</keyword>
<dbReference type="Pfam" id="PF00172">
    <property type="entry name" value="Zn_clus"/>
    <property type="match status" value="1"/>
</dbReference>
<dbReference type="Pfam" id="PF04082">
    <property type="entry name" value="Fungal_trans"/>
    <property type="match status" value="1"/>
</dbReference>
<evidence type="ECO:0000256" key="5">
    <source>
        <dbReference type="ARBA" id="ARBA00023163"/>
    </source>
</evidence>
<sequence length="564" mass="63646">MADRIKRQRRSKVACEPCRTRKRKCDGRQPCETCNEFEYTCHYDLGARKKRNKNFNLQSSTSEKIPQTQRDELVSEATTSQQHSSEEPVANLPHNSIESNSGSAFVRNLGLKIDPANAPDPQVFAWNIGPRHLPGNFSALAIVDIISLEEMIELAHVYFDKIAPYYGFIDRATCFEYLTSRWLRLTAFEPYDVVLCGVAALGYLFSQRKAVAAELHLIESAKSALEQCSMSEIPPLTMISGWALRIAYLRLTASPHTTWMASCSLLHLIEATGLHLDQSSRHVLIRPPQNINDDIRKRLICFTQYINTWISFDLGRSRVVLHGASYITPPRSEGDYTSEVLDLLPVSESLDPYKQVDSGQLTDMLVSIMDSNRTQPPSVLCQCNLVLCIFRRLRAAHSTVSGNLMSRILSLITKALACAREMVDAHCPWNHVANVPFQIVCTLLAVDSPEALSLLEDAAQTIKHVADVYDTDVMREAYRTAGLLILLQQRRKDHDARRLSRVLDFYFPSTSDKETPSRPRESIQDPEGLRDLLADMPGTETFDFTEFFIADHPWDLLGIARLGE</sequence>
<keyword evidence="3" id="KW-0805">Transcription regulation</keyword>
<evidence type="ECO:0000256" key="3">
    <source>
        <dbReference type="ARBA" id="ARBA00023015"/>
    </source>
</evidence>
<dbReference type="PROSITE" id="PS00463">
    <property type="entry name" value="ZN2_CY6_FUNGAL_1"/>
    <property type="match status" value="1"/>
</dbReference>
<evidence type="ECO:0000259" key="8">
    <source>
        <dbReference type="PROSITE" id="PS50048"/>
    </source>
</evidence>
<keyword evidence="1" id="KW-0479">Metal-binding</keyword>
<keyword evidence="2" id="KW-0862">Zinc</keyword>
<dbReference type="GO" id="GO:0000981">
    <property type="term" value="F:DNA-binding transcription factor activity, RNA polymerase II-specific"/>
    <property type="evidence" value="ECO:0007669"/>
    <property type="project" value="InterPro"/>
</dbReference>
<dbReference type="SMART" id="SM00066">
    <property type="entry name" value="GAL4"/>
    <property type="match status" value="1"/>
</dbReference>
<dbReference type="Proteomes" id="UP000266188">
    <property type="component" value="Unassembled WGS sequence"/>
</dbReference>
<evidence type="ECO:0000313" key="9">
    <source>
        <dbReference type="EMBL" id="RJE25044.1"/>
    </source>
</evidence>
<evidence type="ECO:0000256" key="2">
    <source>
        <dbReference type="ARBA" id="ARBA00022833"/>
    </source>
</evidence>
<dbReference type="CDD" id="cd12148">
    <property type="entry name" value="fungal_TF_MHR"/>
    <property type="match status" value="1"/>
</dbReference>
<dbReference type="PANTHER" id="PTHR31779">
    <property type="entry name" value="2-NITROPROPANE DIOXYGENASE FAMILY, PUTATIVE (AFU_ORTHOLOGUE AFUA_2G17430)-RELATED"/>
    <property type="match status" value="1"/>
</dbReference>
<dbReference type="AlphaFoldDB" id="A0A3A3A074"/>
<evidence type="ECO:0000256" key="1">
    <source>
        <dbReference type="ARBA" id="ARBA00022723"/>
    </source>
</evidence>
<proteinExistence type="predicted"/>
<dbReference type="GO" id="GO:0008270">
    <property type="term" value="F:zinc ion binding"/>
    <property type="evidence" value="ECO:0007669"/>
    <property type="project" value="InterPro"/>
</dbReference>
<organism evidence="9 10">
    <name type="scientific">Aspergillus sclerotialis</name>
    <dbReference type="NCBI Taxonomy" id="2070753"/>
    <lineage>
        <taxon>Eukaryota</taxon>
        <taxon>Fungi</taxon>
        <taxon>Dikarya</taxon>
        <taxon>Ascomycota</taxon>
        <taxon>Pezizomycotina</taxon>
        <taxon>Eurotiomycetes</taxon>
        <taxon>Eurotiomycetidae</taxon>
        <taxon>Eurotiales</taxon>
        <taxon>Aspergillaceae</taxon>
        <taxon>Aspergillus</taxon>
        <taxon>Aspergillus subgen. Polypaecilum</taxon>
    </lineage>
</organism>
<comment type="caution">
    <text evidence="9">The sequence shown here is derived from an EMBL/GenBank/DDBJ whole genome shotgun (WGS) entry which is preliminary data.</text>
</comment>
<feature type="domain" description="Zn(2)-C6 fungal-type" evidence="8">
    <location>
        <begin position="14"/>
        <end position="43"/>
    </location>
</feature>
<gene>
    <name evidence="9" type="ORF">PHISCL_02637</name>
</gene>
<dbReference type="FunFam" id="4.10.240.10:FF:000083">
    <property type="entry name" value="C6 transcription factor, putative"/>
    <property type="match status" value="1"/>
</dbReference>
<dbReference type="GO" id="GO:0006351">
    <property type="term" value="P:DNA-templated transcription"/>
    <property type="evidence" value="ECO:0007669"/>
    <property type="project" value="InterPro"/>
</dbReference>
<dbReference type="InterPro" id="IPR001138">
    <property type="entry name" value="Zn2Cys6_DnaBD"/>
</dbReference>
<protein>
    <submittedName>
        <fullName evidence="9">C6 transcription factor</fullName>
    </submittedName>
</protein>
<evidence type="ECO:0000313" key="10">
    <source>
        <dbReference type="Proteomes" id="UP000266188"/>
    </source>
</evidence>
<dbReference type="Gene3D" id="4.10.240.10">
    <property type="entry name" value="Zn(2)-C6 fungal-type DNA-binding domain"/>
    <property type="match status" value="1"/>
</dbReference>
<evidence type="ECO:0000256" key="4">
    <source>
        <dbReference type="ARBA" id="ARBA00023125"/>
    </source>
</evidence>
<keyword evidence="4" id="KW-0238">DNA-binding</keyword>
<dbReference type="InterPro" id="IPR036864">
    <property type="entry name" value="Zn2-C6_fun-type_DNA-bd_sf"/>
</dbReference>
<evidence type="ECO:0000256" key="7">
    <source>
        <dbReference type="SAM" id="MobiDB-lite"/>
    </source>
</evidence>
<dbReference type="PROSITE" id="PS50048">
    <property type="entry name" value="ZN2_CY6_FUNGAL_2"/>
    <property type="match status" value="1"/>
</dbReference>
<name>A0A3A3A074_9EURO</name>
<dbReference type="InterPro" id="IPR007219">
    <property type="entry name" value="XnlR_reg_dom"/>
</dbReference>
<feature type="compositionally biased region" description="Polar residues" evidence="7">
    <location>
        <begin position="55"/>
        <end position="68"/>
    </location>
</feature>
<keyword evidence="6" id="KW-0539">Nucleus</keyword>
<dbReference type="SUPFAM" id="SSF57701">
    <property type="entry name" value="Zn2/Cys6 DNA-binding domain"/>
    <property type="match status" value="1"/>
</dbReference>
<dbReference type="EMBL" id="MVGC01000060">
    <property type="protein sequence ID" value="RJE25044.1"/>
    <property type="molecule type" value="Genomic_DNA"/>
</dbReference>
<reference evidence="10" key="1">
    <citation type="submission" date="2017-02" db="EMBL/GenBank/DDBJ databases">
        <authorList>
            <person name="Tafer H."/>
            <person name="Lopandic K."/>
        </authorList>
    </citation>
    <scope>NUCLEOTIDE SEQUENCE [LARGE SCALE GENOMIC DNA]</scope>
    <source>
        <strain evidence="10">CBS 366.77</strain>
    </source>
</reference>
<accession>A0A3A3A074</accession>
<dbReference type="CDD" id="cd00067">
    <property type="entry name" value="GAL4"/>
    <property type="match status" value="1"/>
</dbReference>
<evidence type="ECO:0000256" key="6">
    <source>
        <dbReference type="ARBA" id="ARBA00023242"/>
    </source>
</evidence>
<dbReference type="InterPro" id="IPR052478">
    <property type="entry name" value="Metabolite_Synth_Reg"/>
</dbReference>
<dbReference type="GO" id="GO:0003677">
    <property type="term" value="F:DNA binding"/>
    <property type="evidence" value="ECO:0007669"/>
    <property type="project" value="UniProtKB-KW"/>
</dbReference>
<dbReference type="OrthoDB" id="9986881at2759"/>
<keyword evidence="10" id="KW-1185">Reference proteome</keyword>
<dbReference type="PANTHER" id="PTHR31779:SF5">
    <property type="entry name" value="ZN(II)2CYS6 TRANSCRIPTION FACTOR (EUROFUNG)"/>
    <property type="match status" value="1"/>
</dbReference>